<comment type="caution">
    <text evidence="3">The sequence shown here is derived from an EMBL/GenBank/DDBJ whole genome shotgun (WGS) entry which is preliminary data.</text>
</comment>
<dbReference type="GO" id="GO:0016780">
    <property type="term" value="F:phosphotransferase activity, for other substituted phosphate groups"/>
    <property type="evidence" value="ECO:0007669"/>
    <property type="project" value="TreeGrafter"/>
</dbReference>
<evidence type="ECO:0000313" key="3">
    <source>
        <dbReference type="EMBL" id="MBK9296380.1"/>
    </source>
</evidence>
<comment type="similarity">
    <text evidence="1">Belongs to the bacterial sugar transferase family.</text>
</comment>
<accession>A0A936NAH0</accession>
<dbReference type="PANTHER" id="PTHR30576">
    <property type="entry name" value="COLANIC BIOSYNTHESIS UDP-GLUCOSE LIPID CARRIER TRANSFERASE"/>
    <property type="match status" value="1"/>
</dbReference>
<dbReference type="AlphaFoldDB" id="A0A936NAH0"/>
<organism evidence="3 4">
    <name type="scientific">Candidatus Neomicrothrix subdominans</name>
    <dbReference type="NCBI Taxonomy" id="2954438"/>
    <lineage>
        <taxon>Bacteria</taxon>
        <taxon>Bacillati</taxon>
        <taxon>Actinomycetota</taxon>
        <taxon>Acidimicrobiia</taxon>
        <taxon>Acidimicrobiales</taxon>
        <taxon>Microthrixaceae</taxon>
        <taxon>Candidatus Neomicrothrix</taxon>
    </lineage>
</organism>
<dbReference type="Proteomes" id="UP000727993">
    <property type="component" value="Unassembled WGS sequence"/>
</dbReference>
<evidence type="ECO:0000256" key="1">
    <source>
        <dbReference type="ARBA" id="ARBA00006464"/>
    </source>
</evidence>
<reference evidence="3 4" key="1">
    <citation type="submission" date="2020-10" db="EMBL/GenBank/DDBJ databases">
        <title>Connecting structure to function with the recovery of over 1000 high-quality activated sludge metagenome-assembled genomes encoding full-length rRNA genes using long-read sequencing.</title>
        <authorList>
            <person name="Singleton C.M."/>
            <person name="Petriglieri F."/>
            <person name="Kristensen J.M."/>
            <person name="Kirkegaard R.H."/>
            <person name="Michaelsen T.Y."/>
            <person name="Andersen M.H."/>
            <person name="Karst S.M."/>
            <person name="Dueholm M.S."/>
            <person name="Nielsen P.H."/>
            <person name="Albertsen M."/>
        </authorList>
    </citation>
    <scope>NUCLEOTIDE SEQUENCE [LARGE SCALE GENOMIC DNA]</scope>
    <source>
        <strain evidence="3">Lyne_18-Q3-R50-59_MAXAC.006</strain>
    </source>
</reference>
<dbReference type="Pfam" id="PF02397">
    <property type="entry name" value="Bac_transf"/>
    <property type="match status" value="1"/>
</dbReference>
<dbReference type="PANTHER" id="PTHR30576:SF10">
    <property type="entry name" value="SLL5057 PROTEIN"/>
    <property type="match status" value="1"/>
</dbReference>
<sequence>MGPELYNRLRVKPGITGMWQVNGRSNTSFADYQRLDLYYVDNWSILVDVGILAKTLPVVLSSRGAM</sequence>
<dbReference type="EMBL" id="JADJZA010000002">
    <property type="protein sequence ID" value="MBK9296380.1"/>
    <property type="molecule type" value="Genomic_DNA"/>
</dbReference>
<name>A0A936NAH0_9ACTN</name>
<keyword evidence="3" id="KW-0808">Transferase</keyword>
<evidence type="ECO:0000313" key="4">
    <source>
        <dbReference type="Proteomes" id="UP000727993"/>
    </source>
</evidence>
<proteinExistence type="inferred from homology"/>
<feature type="domain" description="Bacterial sugar transferase" evidence="2">
    <location>
        <begin position="7"/>
        <end position="60"/>
    </location>
</feature>
<evidence type="ECO:0000259" key="2">
    <source>
        <dbReference type="Pfam" id="PF02397"/>
    </source>
</evidence>
<gene>
    <name evidence="3" type="ORF">IPN02_05845</name>
</gene>
<dbReference type="InterPro" id="IPR003362">
    <property type="entry name" value="Bact_transf"/>
</dbReference>
<protein>
    <submittedName>
        <fullName evidence="3">Sugar transferase</fullName>
    </submittedName>
</protein>